<feature type="region of interest" description="Disordered" evidence="19">
    <location>
        <begin position="710"/>
        <end position="742"/>
    </location>
</feature>
<evidence type="ECO:0000256" key="1">
    <source>
        <dbReference type="ARBA" id="ARBA00004141"/>
    </source>
</evidence>
<feature type="transmembrane region" description="Helical" evidence="20">
    <location>
        <begin position="161"/>
        <end position="180"/>
    </location>
</feature>
<evidence type="ECO:0000256" key="16">
    <source>
        <dbReference type="PIRSR" id="PIRSR602077-1"/>
    </source>
</evidence>
<evidence type="ECO:0000256" key="19">
    <source>
        <dbReference type="SAM" id="MobiDB-lite"/>
    </source>
</evidence>
<evidence type="ECO:0000313" key="23">
    <source>
        <dbReference type="Proteomes" id="UP000261580"/>
    </source>
</evidence>
<dbReference type="SMART" id="SM01062">
    <property type="entry name" value="Ca_chan_IQ"/>
    <property type="match status" value="1"/>
</dbReference>
<feature type="binding site" evidence="16">
    <location>
        <position position="999"/>
    </location>
    <ligand>
        <name>Ca(2+)</name>
        <dbReference type="ChEBI" id="CHEBI:29108"/>
    </ligand>
</feature>
<keyword evidence="23" id="KW-1185">Reference proteome</keyword>
<keyword evidence="9 18" id="KW-0851">Voltage-gated channel</keyword>
<comment type="catalytic activity">
    <reaction evidence="15">
        <text>Ca(2+)(in) = Ca(2+)(out)</text>
        <dbReference type="Rhea" id="RHEA:29671"/>
        <dbReference type="ChEBI" id="CHEBI:29108"/>
    </reaction>
</comment>
<dbReference type="Gene3D" id="6.10.250.2500">
    <property type="match status" value="1"/>
</dbReference>
<evidence type="ECO:0000256" key="2">
    <source>
        <dbReference type="ARBA" id="ARBA00022448"/>
    </source>
</evidence>
<feature type="transmembrane region" description="Helical" evidence="20">
    <location>
        <begin position="230"/>
        <end position="251"/>
    </location>
</feature>
<dbReference type="Pfam" id="PF00520">
    <property type="entry name" value="Ion_trans"/>
    <property type="match status" value="4"/>
</dbReference>
<dbReference type="Pfam" id="PF08763">
    <property type="entry name" value="Ca_chan_IQ"/>
    <property type="match status" value="1"/>
</dbReference>
<dbReference type="InterPro" id="IPR027359">
    <property type="entry name" value="Volt_channel_dom_sf"/>
</dbReference>
<feature type="transmembrane region" description="Helical" evidence="20">
    <location>
        <begin position="530"/>
        <end position="553"/>
    </location>
</feature>
<evidence type="ECO:0000256" key="18">
    <source>
        <dbReference type="RuleBase" id="RU003808"/>
    </source>
</evidence>
<dbReference type="InterPro" id="IPR031649">
    <property type="entry name" value="GPHH_dom"/>
</dbReference>
<feature type="region of interest" description="Disordered" evidence="19">
    <location>
        <begin position="1719"/>
        <end position="1739"/>
    </location>
</feature>
<feature type="region of interest" description="Disordered" evidence="19">
    <location>
        <begin position="1779"/>
        <end position="1808"/>
    </location>
</feature>
<feature type="transmembrane region" description="Helical" evidence="20">
    <location>
        <begin position="815"/>
        <end position="838"/>
    </location>
</feature>
<dbReference type="PANTHER" id="PTHR45628">
    <property type="entry name" value="VOLTAGE-DEPENDENT CALCIUM CHANNEL TYPE A SUBUNIT ALPHA-1"/>
    <property type="match status" value="1"/>
</dbReference>
<dbReference type="InterPro" id="IPR005446">
    <property type="entry name" value="VDCC_L_a1su"/>
</dbReference>
<comment type="subcellular location">
    <subcellularLocation>
        <location evidence="1 18">Membrane</location>
        <topology evidence="1 18">Multi-pass membrane protein</topology>
    </subcellularLocation>
</comment>
<reference evidence="22" key="2">
    <citation type="submission" date="2025-09" db="UniProtKB">
        <authorList>
            <consortium name="Ensembl"/>
        </authorList>
    </citation>
    <scope>IDENTIFICATION</scope>
</reference>
<feature type="transmembrane region" description="Helical" evidence="20">
    <location>
        <begin position="1223"/>
        <end position="1241"/>
    </location>
</feature>
<feature type="transmembrane region" description="Helical" evidence="20">
    <location>
        <begin position="1096"/>
        <end position="1121"/>
    </location>
</feature>
<keyword evidence="13" id="KW-1015">Disulfide bond</keyword>
<feature type="binding site" evidence="16">
    <location>
        <position position="327"/>
    </location>
    <ligand>
        <name>Ca(2+)</name>
        <dbReference type="ChEBI" id="CHEBI:29108"/>
    </ligand>
</feature>
<feature type="glycosylation site" description="N-linked (GlcNAc...) asparagine" evidence="17">
    <location>
        <position position="292"/>
    </location>
</feature>
<dbReference type="SUPFAM" id="SSF81324">
    <property type="entry name" value="Voltage-gated potassium channels"/>
    <property type="match status" value="4"/>
</dbReference>
<dbReference type="FunFam" id="1.10.287.70:FF:000009">
    <property type="entry name" value="Voltage-dependent L-type calcium channel subunit alpha"/>
    <property type="match status" value="1"/>
</dbReference>
<evidence type="ECO:0000256" key="7">
    <source>
        <dbReference type="ARBA" id="ARBA00022737"/>
    </source>
</evidence>
<protein>
    <recommendedName>
        <fullName evidence="18">Voltage-dependent L-type calcium channel subunit alpha</fullName>
    </recommendedName>
</protein>
<dbReference type="GeneTree" id="ENSGT00940000154839"/>
<dbReference type="PRINTS" id="PR01630">
    <property type="entry name" value="LVDCCALPHA1"/>
</dbReference>
<dbReference type="Gene3D" id="1.20.120.350">
    <property type="entry name" value="Voltage-gated potassium channels. Chain C"/>
    <property type="match status" value="4"/>
</dbReference>
<dbReference type="Ensembl" id="ENSNBRT00000002020.1">
    <property type="protein sequence ID" value="ENSNBRP00000001941.1"/>
    <property type="gene ID" value="ENSNBRG00000001006.1"/>
</dbReference>
<organism evidence="22 23">
    <name type="scientific">Neolamprologus brichardi</name>
    <name type="common">Fairy cichlid</name>
    <name type="synonym">Lamprologus brichardi</name>
    <dbReference type="NCBI Taxonomy" id="32507"/>
    <lineage>
        <taxon>Eukaryota</taxon>
        <taxon>Metazoa</taxon>
        <taxon>Chordata</taxon>
        <taxon>Craniata</taxon>
        <taxon>Vertebrata</taxon>
        <taxon>Euteleostomi</taxon>
        <taxon>Actinopterygii</taxon>
        <taxon>Neopterygii</taxon>
        <taxon>Teleostei</taxon>
        <taxon>Neoteleostei</taxon>
        <taxon>Acanthomorphata</taxon>
        <taxon>Ovalentaria</taxon>
        <taxon>Cichlomorphae</taxon>
        <taxon>Cichliformes</taxon>
        <taxon>Cichlidae</taxon>
        <taxon>African cichlids</taxon>
        <taxon>Pseudocrenilabrinae</taxon>
        <taxon>Lamprologini</taxon>
        <taxon>Neolamprologus</taxon>
    </lineage>
</organism>
<keyword evidence="17" id="KW-0325">Glycoprotein</keyword>
<dbReference type="InterPro" id="IPR005821">
    <property type="entry name" value="Ion_trans_dom"/>
</dbReference>
<keyword evidence="2" id="KW-0813">Transport</keyword>
<dbReference type="InterPro" id="IPR031688">
    <property type="entry name" value="CAC1F_C"/>
</dbReference>
<keyword evidence="14" id="KW-0407">Ion channel</keyword>
<keyword evidence="6 16" id="KW-0479">Metal-binding</keyword>
<evidence type="ECO:0000259" key="21">
    <source>
        <dbReference type="SMART" id="SM01062"/>
    </source>
</evidence>
<feature type="transmembrane region" description="Helical" evidence="20">
    <location>
        <begin position="985"/>
        <end position="1006"/>
    </location>
</feature>
<evidence type="ECO:0000256" key="17">
    <source>
        <dbReference type="PIRSR" id="PIRSR602077-3"/>
    </source>
</evidence>
<dbReference type="FunFam" id="1.20.120.350:FF:000037">
    <property type="entry name" value="Voltage-dependent L-type calcium channel subunit alpha"/>
    <property type="match status" value="1"/>
</dbReference>
<keyword evidence="8 16" id="KW-0106">Calcium</keyword>
<evidence type="ECO:0000256" key="4">
    <source>
        <dbReference type="ARBA" id="ARBA00022673"/>
    </source>
</evidence>
<evidence type="ECO:0000256" key="12">
    <source>
        <dbReference type="ARBA" id="ARBA00023136"/>
    </source>
</evidence>
<evidence type="ECO:0000256" key="8">
    <source>
        <dbReference type="ARBA" id="ARBA00022837"/>
    </source>
</evidence>
<feature type="transmembrane region" description="Helical" evidence="20">
    <location>
        <begin position="785"/>
        <end position="803"/>
    </location>
</feature>
<evidence type="ECO:0000256" key="20">
    <source>
        <dbReference type="SAM" id="Phobius"/>
    </source>
</evidence>
<evidence type="ECO:0000256" key="10">
    <source>
        <dbReference type="ARBA" id="ARBA00022989"/>
    </source>
</evidence>
<name>A0A3Q4G197_NEOBR</name>
<dbReference type="GO" id="GO:0046872">
    <property type="term" value="F:metal ion binding"/>
    <property type="evidence" value="ECO:0007669"/>
    <property type="project" value="UniProtKB-KW"/>
</dbReference>
<keyword evidence="5 20" id="KW-0812">Transmembrane</keyword>
<keyword evidence="10 20" id="KW-1133">Transmembrane helix</keyword>
<dbReference type="FunFam" id="1.20.120.350:FF:000006">
    <property type="entry name" value="Voltage-dependent L-type calcium channel subunit alpha"/>
    <property type="match status" value="1"/>
</dbReference>
<evidence type="ECO:0000256" key="6">
    <source>
        <dbReference type="ARBA" id="ARBA00022723"/>
    </source>
</evidence>
<dbReference type="Pfam" id="PF16905">
    <property type="entry name" value="GPHH"/>
    <property type="match status" value="1"/>
</dbReference>
<dbReference type="Gene3D" id="6.10.250.2180">
    <property type="match status" value="1"/>
</dbReference>
<dbReference type="PANTHER" id="PTHR45628:SF11">
    <property type="entry name" value="VOLTAGE-DEPENDENT L-TYPE CALCIUM CHANNEL SUBUNIT ALPHA-1D"/>
    <property type="match status" value="1"/>
</dbReference>
<evidence type="ECO:0000313" key="22">
    <source>
        <dbReference type="Ensembl" id="ENSNBRP00000001941.1"/>
    </source>
</evidence>
<evidence type="ECO:0000256" key="5">
    <source>
        <dbReference type="ARBA" id="ARBA00022692"/>
    </source>
</evidence>
<proteinExistence type="inferred from homology"/>
<accession>A0A3Q4G197</accession>
<comment type="similarity">
    <text evidence="18">Belongs to the calcium channel alpha-1 subunit (TC 1.A.1.11) family.</text>
</comment>
<feature type="transmembrane region" description="Helical" evidence="20">
    <location>
        <begin position="129"/>
        <end position="149"/>
    </location>
</feature>
<keyword evidence="12 20" id="KW-0472">Membrane</keyword>
<feature type="transmembrane region" description="Helical" evidence="20">
    <location>
        <begin position="1027"/>
        <end position="1053"/>
    </location>
</feature>
<feature type="transmembrane region" description="Helical" evidence="20">
    <location>
        <begin position="902"/>
        <end position="935"/>
    </location>
</feature>
<feature type="transmembrane region" description="Helical" evidence="20">
    <location>
        <begin position="1133"/>
        <end position="1157"/>
    </location>
</feature>
<feature type="transmembrane region" description="Helical" evidence="20">
    <location>
        <begin position="499"/>
        <end position="523"/>
    </location>
</feature>
<feature type="region of interest" description="Disordered" evidence="19">
    <location>
        <begin position="1977"/>
        <end position="2001"/>
    </location>
</feature>
<feature type="domain" description="Voltage-dependent calcium channel alpha-1 subunit IQ" evidence="21">
    <location>
        <begin position="1472"/>
        <end position="1506"/>
    </location>
</feature>
<dbReference type="FunFam" id="1.20.120.350:FF:000010">
    <property type="entry name" value="Voltage-dependent L-type calcium channel subunit alpha"/>
    <property type="match status" value="1"/>
</dbReference>
<dbReference type="FunFam" id="1.10.238.10:FF:000063">
    <property type="entry name" value="Voltage-dependent N-type calcium channel subunit alpha"/>
    <property type="match status" value="1"/>
</dbReference>
<dbReference type="FunFam" id="1.20.120.350:FF:000001">
    <property type="entry name" value="Voltage-dependent L-type calcium channel subunit alpha"/>
    <property type="match status" value="1"/>
</dbReference>
<feature type="transmembrane region" description="Helical" evidence="20">
    <location>
        <begin position="588"/>
        <end position="607"/>
    </location>
</feature>
<feature type="compositionally biased region" description="Basic and acidic residues" evidence="19">
    <location>
        <begin position="1719"/>
        <end position="1735"/>
    </location>
</feature>
<feature type="region of interest" description="Disordered" evidence="19">
    <location>
        <begin position="1598"/>
        <end position="1617"/>
    </location>
</feature>
<dbReference type="Pfam" id="PF16885">
    <property type="entry name" value="CAC1F_C"/>
    <property type="match status" value="1"/>
</dbReference>
<dbReference type="GO" id="GO:0005891">
    <property type="term" value="C:voltage-gated calcium channel complex"/>
    <property type="evidence" value="ECO:0007669"/>
    <property type="project" value="InterPro"/>
</dbReference>
<feature type="compositionally biased region" description="Polar residues" evidence="19">
    <location>
        <begin position="1887"/>
        <end position="1903"/>
    </location>
</feature>
<reference evidence="22" key="1">
    <citation type="submission" date="2025-08" db="UniProtKB">
        <authorList>
            <consortium name="Ensembl"/>
        </authorList>
    </citation>
    <scope>IDENTIFICATION</scope>
</reference>
<keyword evidence="4 18" id="KW-0107">Calcium channel</keyword>
<feature type="transmembrane region" description="Helical" evidence="20">
    <location>
        <begin position="666"/>
        <end position="690"/>
    </location>
</feature>
<dbReference type="PRINTS" id="PR00167">
    <property type="entry name" value="CACHANNEL"/>
</dbReference>
<evidence type="ECO:0000256" key="13">
    <source>
        <dbReference type="ARBA" id="ARBA00023157"/>
    </source>
</evidence>
<keyword evidence="7" id="KW-0677">Repeat</keyword>
<dbReference type="Bgee" id="ENSNBRG00000001006">
    <property type="expression patterns" value="Expressed in camera-type eye and 1 other cell type or tissue"/>
</dbReference>
<dbReference type="InterPro" id="IPR002077">
    <property type="entry name" value="VDCCAlpha1"/>
</dbReference>
<dbReference type="Gene3D" id="1.10.287.70">
    <property type="match status" value="4"/>
</dbReference>
<dbReference type="FunFam" id="1.10.287.70:FF:000021">
    <property type="entry name" value="Voltage-dependent L-type calcium channel subunit alpha"/>
    <property type="match status" value="1"/>
</dbReference>
<feature type="compositionally biased region" description="Acidic residues" evidence="19">
    <location>
        <begin position="725"/>
        <end position="735"/>
    </location>
</feature>
<evidence type="ECO:0000256" key="11">
    <source>
        <dbReference type="ARBA" id="ARBA00023065"/>
    </source>
</evidence>
<evidence type="ECO:0000256" key="15">
    <source>
        <dbReference type="ARBA" id="ARBA00036634"/>
    </source>
</evidence>
<feature type="transmembrane region" description="Helical" evidence="20">
    <location>
        <begin position="83"/>
        <end position="102"/>
    </location>
</feature>
<feature type="transmembrane region" description="Helical" evidence="20">
    <location>
        <begin position="1315"/>
        <end position="1338"/>
    </location>
</feature>
<dbReference type="Proteomes" id="UP000261580">
    <property type="component" value="Unassembled WGS sequence"/>
</dbReference>
<evidence type="ECO:0000256" key="9">
    <source>
        <dbReference type="ARBA" id="ARBA00022882"/>
    </source>
</evidence>
<dbReference type="GO" id="GO:0008331">
    <property type="term" value="F:high voltage-gated calcium channel activity"/>
    <property type="evidence" value="ECO:0007669"/>
    <property type="project" value="TreeGrafter"/>
</dbReference>
<dbReference type="GO" id="GO:0098703">
    <property type="term" value="P:calcium ion import across plasma membrane"/>
    <property type="evidence" value="ECO:0007669"/>
    <property type="project" value="TreeGrafter"/>
</dbReference>
<feature type="region of interest" description="Disordered" evidence="19">
    <location>
        <begin position="1886"/>
        <end position="1906"/>
    </location>
</feature>
<evidence type="ECO:0000256" key="14">
    <source>
        <dbReference type="ARBA" id="ARBA00023303"/>
    </source>
</evidence>
<feature type="transmembrane region" description="Helical" evidence="20">
    <location>
        <begin position="313"/>
        <end position="334"/>
    </location>
</feature>
<feature type="transmembrane region" description="Helical" evidence="20">
    <location>
        <begin position="346"/>
        <end position="368"/>
    </location>
</feature>
<evidence type="ECO:0000256" key="3">
    <source>
        <dbReference type="ARBA" id="ARBA00022568"/>
    </source>
</evidence>
<dbReference type="InterPro" id="IPR014873">
    <property type="entry name" value="VDCC_a1su_IQ"/>
</dbReference>
<sequence length="2030" mass="229268">LGANNSIQGPGGAAPGVSPVFAWHAAITPVGSLAQKKRQQYAKSKKQGGSTSGRPPRALFCLTLNNPIRRACISLVEWKPFDIFILLSIFANCVALAIYIPFPGDDSNSTNQELVMFFFQPPLPETVEYAFLIIFTIETFLKIIAYGLVMHQNSYVRNGWNMLDFVIVIVGLFSVVLEMITKDADSGGQSGGKPGGFDVKALRAFRVLRPLRLVSGVPSLQVVLNSIIKAMVPLLHIALLVLFVIIIYAIIGLELFIGKMHATCYVTETGALAEEEPAPCAISGHGRHCLLNGTVCREGWQGPNNGITNFDNFLFAMLTVFQCITMEGWTDVLYWMNDAMGFELPWVYFVSLVIFGSFFVLNLVLGVLSGEFSKEREKAKARGDFQKLREKQQLEEDLKGYLDWITQAEDIDPENEEEGDEEGKRNRELPGFNVFFSLLFRQWRRWNRFCRRKCRAAVKSVTFYWLVIILVFLNTLTISSEHYNQPDWLTEVQDVANKVLLALFTLEMLVKMYSLGLQAYFVSLFNRFDCFVVCGGIVETILVELAIMSPLGISVLRCVRLLRIFKVTRHWASLSNLVASLLNSMKSIASLLLLLFLFIIIFSLLGMQLFGGKFNFDETVTKRSTFDNFPQALLTVFQILTGEDWNTVMYDGIMAYGGPASSGMVVCIYFIILFICGNYILLNVFLAIAVDNLADAESLNTAQKEEEERCKSDLVSSVPNRDAMCDDGTDNDELPEVPSGPRPQRLSELTIKEKIPPIPEGSAFFIFSSTNPFRVFCHKLINHQIFTNLILVFIMLSSVSLAAEDPIRNFSARNIILGYADYVFTSMFTFEIFIKMTAFGAFLHKGAFCRNYFNLLDLLVVGVSLVSFGIQSSAISVVKILRVLRVLRPLRAINRAKGLKHVVQCVFVAIRTIGNIMIVTTLLQFMFACIGVQLFKGKFYRCTDDAKSSPDECKGTYILYNNGDTALPMVKERIWYNSEFNFDNVLMAMMALFTVSTFEGWPTLLYKAIDSNRENMGPIYNYRIEISIFFIIYIIIIAFFMMNIFVGFVIVTFQEQGEKEYKNCELDKNQRQCVEYALKARPLRRYIPKNPYQYKFWYVVNSTGFEYVMFVLIILNTLCLAIQHHGQSHLFNYAMDILNMVFTGVFTVEMILKLIAFKPRNYFADAWNTFDALIVVGSVVDIAITEINVSNHLSHMVMRLVKLLSRGEGIRTLLWTFIKSFQALPYVALLIAMLFFIYAVIGMQVFGKIAMVDGTQINRNNNFQTFPQAVLMLFRCATGEAWQEIMLACMPGKLCDSESDYNPGEERTCGSGFAIIYFISFYMLCAFLIINLFVAVIMDNFDYLTRDWSILGPHHLDEFKRIWSEYDPEAKGRIKHLDVVTLLRRIQPPLGFGKLCPHRVACKRLVAMNMPLNSDGTVMFNATLFALVRTALKIKTEGNLEQANEELRAVIKKIWKRTSMKLLDQVVPPAGDDEVTVGKFYATFLIQDYFRKFKRRKEQGLVGRRSWERLNTTLALQAGLRTLHDIGPEIRRAISCDLQEEGLVDENAEEEEEIYRRNGSLFGNHVNHIGGDQQGSSHPTTVTQRPLQILPFSSAASTEPPQIVRRASSNDREGETELNSSPILYNQLHHTTHYPHCNSTCVQSPIPSNANLNNANVPSLLSMTIARQQKCLIRSRPRTRYYEAYIRYVHDVNRHQYDLLCLCCLDARSESSGALYPTIRREERGNGDSDEERGSGEYFSGEEFHEDDIMLTKERLSNNECHDDAEGDFDLVSRGDCQSESYCDDDQRPIYQDSRASPRKWFLPSPQASNRPTFNFECLRRRNSEDGAPSSPSCTALPLHLMQQHVMAVAGLDASKIHRLSPTRSMRSRDFSPGSVASIPGAVKRSSWYTDSQDGPPSQSHSPSRLHLPTECCSHCLQKRGSANSLVEAVLISEGLGKYAKDPKFVSATKHEIADACEMTIDEMESAASNLLNGTMGNGNTGRKESVGSDSHASANIRDHSIRDYSDEEPYVAVKCEEDLTDEMICITSL</sequence>
<comment type="function">
    <text evidence="18">Voltage-sensitive calcium channels (VSCC) mediate the entry of calcium ions into excitable cells and are also involved in a variety of calcium-dependent processes, including muscle contraction, hormone or neurotransmitter release, gene expression, cell motility, cell division and cell death.</text>
</comment>
<dbReference type="InterPro" id="IPR050599">
    <property type="entry name" value="VDCC_alpha-1_subunit"/>
</dbReference>
<feature type="transmembrane region" description="Helical" evidence="20">
    <location>
        <begin position="461"/>
        <end position="479"/>
    </location>
</feature>
<keyword evidence="3 18" id="KW-0109">Calcium transport</keyword>
<feature type="binding site" evidence="16">
    <location>
        <position position="643"/>
    </location>
    <ligand>
        <name>Ca(2+)</name>
        <dbReference type="ChEBI" id="CHEBI:29108"/>
    </ligand>
</feature>
<keyword evidence="11" id="KW-0406">Ion transport</keyword>
<feature type="transmembrane region" description="Helical" evidence="20">
    <location>
        <begin position="858"/>
        <end position="881"/>
    </location>
</feature>